<evidence type="ECO:0000313" key="5">
    <source>
        <dbReference type="Proteomes" id="UP001302812"/>
    </source>
</evidence>
<comment type="similarity">
    <text evidence="1">Belongs to the putative lipase ROG1 family.</text>
</comment>
<dbReference type="EMBL" id="MU853349">
    <property type="protein sequence ID" value="KAK4110675.1"/>
    <property type="molecule type" value="Genomic_DNA"/>
</dbReference>
<dbReference type="GeneID" id="89941049"/>
<feature type="region of interest" description="Disordered" evidence="2">
    <location>
        <begin position="449"/>
        <end position="507"/>
    </location>
</feature>
<dbReference type="PANTHER" id="PTHR47842">
    <property type="entry name" value="EXPRESSED PROTEIN"/>
    <property type="match status" value="1"/>
</dbReference>
<comment type="caution">
    <text evidence="4">The sequence shown here is derived from an EMBL/GenBank/DDBJ whole genome shotgun (WGS) entry which is preliminary data.</text>
</comment>
<reference evidence="4" key="1">
    <citation type="journal article" date="2023" name="Mol. Phylogenet. Evol.">
        <title>Genome-scale phylogeny and comparative genomics of the fungal order Sordariales.</title>
        <authorList>
            <person name="Hensen N."/>
            <person name="Bonometti L."/>
            <person name="Westerberg I."/>
            <person name="Brannstrom I.O."/>
            <person name="Guillou S."/>
            <person name="Cros-Aarteil S."/>
            <person name="Calhoun S."/>
            <person name="Haridas S."/>
            <person name="Kuo A."/>
            <person name="Mondo S."/>
            <person name="Pangilinan J."/>
            <person name="Riley R."/>
            <person name="LaButti K."/>
            <person name="Andreopoulos B."/>
            <person name="Lipzen A."/>
            <person name="Chen C."/>
            <person name="Yan M."/>
            <person name="Daum C."/>
            <person name="Ng V."/>
            <person name="Clum A."/>
            <person name="Steindorff A."/>
            <person name="Ohm R.A."/>
            <person name="Martin F."/>
            <person name="Silar P."/>
            <person name="Natvig D.O."/>
            <person name="Lalanne C."/>
            <person name="Gautier V."/>
            <person name="Ament-Velasquez S.L."/>
            <person name="Kruys A."/>
            <person name="Hutchinson M.I."/>
            <person name="Powell A.J."/>
            <person name="Barry K."/>
            <person name="Miller A.N."/>
            <person name="Grigoriev I.V."/>
            <person name="Debuchy R."/>
            <person name="Gladieux P."/>
            <person name="Hiltunen Thoren M."/>
            <person name="Johannesson H."/>
        </authorList>
    </citation>
    <scope>NUCLEOTIDE SEQUENCE</scope>
    <source>
        <strain evidence="4">CBS 508.74</strain>
    </source>
</reference>
<feature type="compositionally biased region" description="Low complexity" evidence="2">
    <location>
        <begin position="185"/>
        <end position="196"/>
    </location>
</feature>
<evidence type="ECO:0000256" key="2">
    <source>
        <dbReference type="SAM" id="MobiDB-lite"/>
    </source>
</evidence>
<feature type="compositionally biased region" description="Basic and acidic residues" evidence="2">
    <location>
        <begin position="341"/>
        <end position="350"/>
    </location>
</feature>
<evidence type="ECO:0000256" key="1">
    <source>
        <dbReference type="ARBA" id="ARBA00007920"/>
    </source>
</evidence>
<dbReference type="InterPro" id="IPR007751">
    <property type="entry name" value="DUF676_lipase-like"/>
</dbReference>
<dbReference type="Proteomes" id="UP001302812">
    <property type="component" value="Unassembled WGS sequence"/>
</dbReference>
<accession>A0AAN6QNG3</accession>
<dbReference type="Gene3D" id="3.40.50.1820">
    <property type="entry name" value="alpha/beta hydrolase"/>
    <property type="match status" value="1"/>
</dbReference>
<organism evidence="4 5">
    <name type="scientific">Canariomyces notabilis</name>
    <dbReference type="NCBI Taxonomy" id="2074819"/>
    <lineage>
        <taxon>Eukaryota</taxon>
        <taxon>Fungi</taxon>
        <taxon>Dikarya</taxon>
        <taxon>Ascomycota</taxon>
        <taxon>Pezizomycotina</taxon>
        <taxon>Sordariomycetes</taxon>
        <taxon>Sordariomycetidae</taxon>
        <taxon>Sordariales</taxon>
        <taxon>Chaetomiaceae</taxon>
        <taxon>Canariomyces</taxon>
    </lineage>
</organism>
<dbReference type="SUPFAM" id="SSF53474">
    <property type="entry name" value="alpha/beta-Hydrolases"/>
    <property type="match status" value="1"/>
</dbReference>
<evidence type="ECO:0000259" key="3">
    <source>
        <dbReference type="Pfam" id="PF05057"/>
    </source>
</evidence>
<dbReference type="RefSeq" id="XP_064668245.1">
    <property type="nucleotide sequence ID" value="XM_064816924.1"/>
</dbReference>
<feature type="region of interest" description="Disordered" evidence="2">
    <location>
        <begin position="301"/>
        <end position="353"/>
    </location>
</feature>
<reference evidence="4" key="2">
    <citation type="submission" date="2023-05" db="EMBL/GenBank/DDBJ databases">
        <authorList>
            <consortium name="Lawrence Berkeley National Laboratory"/>
            <person name="Steindorff A."/>
            <person name="Hensen N."/>
            <person name="Bonometti L."/>
            <person name="Westerberg I."/>
            <person name="Brannstrom I.O."/>
            <person name="Guillou S."/>
            <person name="Cros-Aarteil S."/>
            <person name="Calhoun S."/>
            <person name="Haridas S."/>
            <person name="Kuo A."/>
            <person name="Mondo S."/>
            <person name="Pangilinan J."/>
            <person name="Riley R."/>
            <person name="Labutti K."/>
            <person name="Andreopoulos B."/>
            <person name="Lipzen A."/>
            <person name="Chen C."/>
            <person name="Yanf M."/>
            <person name="Daum C."/>
            <person name="Ng V."/>
            <person name="Clum A."/>
            <person name="Ohm R."/>
            <person name="Martin F."/>
            <person name="Silar P."/>
            <person name="Natvig D."/>
            <person name="Lalanne C."/>
            <person name="Gautier V."/>
            <person name="Ament-Velasquez S.L."/>
            <person name="Kruys A."/>
            <person name="Hutchinson M.I."/>
            <person name="Powell A.J."/>
            <person name="Barry K."/>
            <person name="Miller A.N."/>
            <person name="Grigoriev I.V."/>
            <person name="Debuchy R."/>
            <person name="Gladieux P."/>
            <person name="Thoren M.H."/>
            <person name="Johannesson H."/>
        </authorList>
    </citation>
    <scope>NUCLEOTIDE SEQUENCE</scope>
    <source>
        <strain evidence="4">CBS 508.74</strain>
    </source>
</reference>
<dbReference type="PANTHER" id="PTHR47842:SF3">
    <property type="entry name" value="DUF676 DOMAIN-CONTAINING PROTEIN"/>
    <property type="match status" value="1"/>
</dbReference>
<feature type="region of interest" description="Disordered" evidence="2">
    <location>
        <begin position="370"/>
        <end position="417"/>
    </location>
</feature>
<feature type="compositionally biased region" description="Basic and acidic residues" evidence="2">
    <location>
        <begin position="449"/>
        <end position="475"/>
    </location>
</feature>
<protein>
    <recommendedName>
        <fullName evidence="3">DUF676 domain-containing protein</fullName>
    </recommendedName>
</protein>
<feature type="region of interest" description="Disordered" evidence="2">
    <location>
        <begin position="165"/>
        <end position="196"/>
    </location>
</feature>
<sequence>MEDTVAGQKRRLLVVYIHGFMGNDSSFRSFPAHVHSFLKETLAETHVVHTKIYPRYKTYKSIDVARDNFSAWLAPHENPTTDVILVGHSMGGLLAAEVVLLPSQNPNAASSPFRHRILGTISLDAPLLGLHPGIVVSGIASLFRPAVSPPAAENGQIEAAVPGQTQSPLLTPSTPAEFPPPPSAHSPSLNLSPSISTMSSSAPDPYYNPSFFNDITFQDRGWIKNIAHFVRKHRDENLFYATAHHLLSHLEFGGCLADYPALRARYERLRRLEDVDEIYQAGIGPRLVRVRFANYYTVSTGAVRKPRPSSPNAFLDRTDAQRESVRRSLDIDSRLSTPRISIEDHSDGSPRHSLQVLEPLPEAVEAPLIEQPSKESIPTATSSEEPLPGSTPTDQDLRLPTIPDPPTPPEPPDLDAYPDKELRKQAEKKFKNDQKAYTQAVKVREKAIKTRQKALDKQHRKALKDAARQEKAEPRKLHKSPSEEQSEPQYPQPEQETEERESKSKKGRLRKFCTIPKGRDPTWIEVYMEGVDEVGAHCGLFMPNAPHYERLVGDVGDRIALWVWEDASRRAIMEGL</sequence>
<feature type="domain" description="DUF676" evidence="3">
    <location>
        <begin position="11"/>
        <end position="130"/>
    </location>
</feature>
<dbReference type="AlphaFoldDB" id="A0AAN6QNG3"/>
<feature type="compositionally biased region" description="Polar residues" evidence="2">
    <location>
        <begin position="374"/>
        <end position="394"/>
    </location>
</feature>
<keyword evidence="5" id="KW-1185">Reference proteome</keyword>
<dbReference type="InterPro" id="IPR029058">
    <property type="entry name" value="AB_hydrolase_fold"/>
</dbReference>
<name>A0AAN6QNG3_9PEZI</name>
<dbReference type="Pfam" id="PF05057">
    <property type="entry name" value="DUF676"/>
    <property type="match status" value="1"/>
</dbReference>
<proteinExistence type="inferred from homology"/>
<feature type="compositionally biased region" description="Basic and acidic residues" evidence="2">
    <location>
        <begin position="316"/>
        <end position="333"/>
    </location>
</feature>
<evidence type="ECO:0000313" key="4">
    <source>
        <dbReference type="EMBL" id="KAK4110675.1"/>
    </source>
</evidence>
<gene>
    <name evidence="4" type="ORF">N656DRAFT_790919</name>
</gene>
<feature type="compositionally biased region" description="Pro residues" evidence="2">
    <location>
        <begin position="402"/>
        <end position="411"/>
    </location>
</feature>